<evidence type="ECO:0000256" key="1">
    <source>
        <dbReference type="SAM" id="SignalP"/>
    </source>
</evidence>
<feature type="signal peptide" evidence="1">
    <location>
        <begin position="1"/>
        <end position="20"/>
    </location>
</feature>
<accession>A0AAD6Y8N4</accession>
<dbReference type="AlphaFoldDB" id="A0AAD6Y8N4"/>
<gene>
    <name evidence="2" type="ORF">GGX14DRAFT_396320</name>
</gene>
<reference evidence="2" key="1">
    <citation type="submission" date="2023-03" db="EMBL/GenBank/DDBJ databases">
        <title>Massive genome expansion in bonnet fungi (Mycena s.s.) driven by repeated elements and novel gene families across ecological guilds.</title>
        <authorList>
            <consortium name="Lawrence Berkeley National Laboratory"/>
            <person name="Harder C.B."/>
            <person name="Miyauchi S."/>
            <person name="Viragh M."/>
            <person name="Kuo A."/>
            <person name="Thoen E."/>
            <person name="Andreopoulos B."/>
            <person name="Lu D."/>
            <person name="Skrede I."/>
            <person name="Drula E."/>
            <person name="Henrissat B."/>
            <person name="Morin E."/>
            <person name="Kohler A."/>
            <person name="Barry K."/>
            <person name="LaButti K."/>
            <person name="Morin E."/>
            <person name="Salamov A."/>
            <person name="Lipzen A."/>
            <person name="Mereny Z."/>
            <person name="Hegedus B."/>
            <person name="Baldrian P."/>
            <person name="Stursova M."/>
            <person name="Weitz H."/>
            <person name="Taylor A."/>
            <person name="Grigoriev I.V."/>
            <person name="Nagy L.G."/>
            <person name="Martin F."/>
            <person name="Kauserud H."/>
        </authorList>
    </citation>
    <scope>NUCLEOTIDE SEQUENCE</scope>
    <source>
        <strain evidence="2">9144</strain>
    </source>
</reference>
<protein>
    <submittedName>
        <fullName evidence="2">Uncharacterized protein</fullName>
    </submittedName>
</protein>
<evidence type="ECO:0000313" key="2">
    <source>
        <dbReference type="EMBL" id="KAJ7207496.1"/>
    </source>
</evidence>
<comment type="caution">
    <text evidence="2">The sequence shown here is derived from an EMBL/GenBank/DDBJ whole genome shotgun (WGS) entry which is preliminary data.</text>
</comment>
<organism evidence="2 3">
    <name type="scientific">Mycena pura</name>
    <dbReference type="NCBI Taxonomy" id="153505"/>
    <lineage>
        <taxon>Eukaryota</taxon>
        <taxon>Fungi</taxon>
        <taxon>Dikarya</taxon>
        <taxon>Basidiomycota</taxon>
        <taxon>Agaricomycotina</taxon>
        <taxon>Agaricomycetes</taxon>
        <taxon>Agaricomycetidae</taxon>
        <taxon>Agaricales</taxon>
        <taxon>Marasmiineae</taxon>
        <taxon>Mycenaceae</taxon>
        <taxon>Mycena</taxon>
    </lineage>
</organism>
<dbReference type="EMBL" id="JARJCW010000036">
    <property type="protein sequence ID" value="KAJ7207496.1"/>
    <property type="molecule type" value="Genomic_DNA"/>
</dbReference>
<keyword evidence="3" id="KW-1185">Reference proteome</keyword>
<name>A0AAD6Y8N4_9AGAR</name>
<proteinExistence type="predicted"/>
<keyword evidence="1" id="KW-0732">Signal</keyword>
<dbReference type="Proteomes" id="UP001219525">
    <property type="component" value="Unassembled WGS sequence"/>
</dbReference>
<feature type="chain" id="PRO_5041930172" evidence="1">
    <location>
        <begin position="21"/>
        <end position="117"/>
    </location>
</feature>
<evidence type="ECO:0000313" key="3">
    <source>
        <dbReference type="Proteomes" id="UP001219525"/>
    </source>
</evidence>
<sequence length="117" mass="12253">MKFFTLSALVAVAIAHQTLAQVTFVVSPSNTNTDCDPGTAISCSQDTITADACKGNFTPGQRCLHIAATHPDCHVSLYTEDNQQGGVQARLSTASGGSIIEASDDEAAWLSYGIFCP</sequence>